<sequence>MGSGISRTCSASHSRPAPRKFPRPTIRRSISSLLICGASSSSPTVMEDYPAEFVVNSAEHDRRKKLKVPRRNSDLSEGKGDDLISVKSESVVSSRRLLGAYDNSILEVGSSHDDTSDRGKWLHESRELVPSHQSTGTSRCDGTACSSYGGQPSSIFLSGNEMSSVDHINGIYCNLKGDASQTGQGFDNTSRVYCDVLRESFQGEVSVENNVSGEIDYSNSNFDSSFVSDSPLEFHLSRGNIPQEAAPSDLDFLVSEREQNRQDENPHHVDVVSTSDTLTANSAEINSHEARRNNRRLFWDAFSRRGSRRRTNSRTYLFSSAGSDHLRFPDRQLLDFSGGFSDDEFLGDLGSHRSRSPGSNDQHLMPRHELWDRLGGPLDSTDYPPPACPRRVHADGSCLCQSNSLAEESGPRTGISRIVMLAEALFEVLDQIHQQPLSLSLSLSVTSVPAPESVVDSFLVKTHGKSEKLECADDVSQCNICLAEYEEGDKIRVLPCHHEYHASCVDKWLKEIHGVCPLCRGDVSLGSTEG</sequence>
<protein>
    <recommendedName>
        <fullName evidence="10">RING-type domain-containing protein</fullName>
    </recommendedName>
</protein>
<reference evidence="11" key="1">
    <citation type="submission" date="2018-01" db="EMBL/GenBank/DDBJ databases">
        <authorList>
            <person name="Mao J.F."/>
        </authorList>
    </citation>
    <scope>NUCLEOTIDE SEQUENCE</scope>
    <source>
        <strain evidence="11">Huo1</strain>
        <tissue evidence="11">Leaf</tissue>
    </source>
</reference>
<dbReference type="InterPro" id="IPR001841">
    <property type="entry name" value="Znf_RING"/>
</dbReference>
<evidence type="ECO:0000256" key="5">
    <source>
        <dbReference type="ARBA" id="ARBA00022833"/>
    </source>
</evidence>
<keyword evidence="4 8" id="KW-0863">Zinc-finger</keyword>
<organism evidence="11">
    <name type="scientific">Salvia splendens</name>
    <name type="common">Scarlet sage</name>
    <dbReference type="NCBI Taxonomy" id="180675"/>
    <lineage>
        <taxon>Eukaryota</taxon>
        <taxon>Viridiplantae</taxon>
        <taxon>Streptophyta</taxon>
        <taxon>Embryophyta</taxon>
        <taxon>Tracheophyta</taxon>
        <taxon>Spermatophyta</taxon>
        <taxon>Magnoliopsida</taxon>
        <taxon>eudicotyledons</taxon>
        <taxon>Gunneridae</taxon>
        <taxon>Pentapetalae</taxon>
        <taxon>asterids</taxon>
        <taxon>lamiids</taxon>
        <taxon>Lamiales</taxon>
        <taxon>Lamiaceae</taxon>
        <taxon>Nepetoideae</taxon>
        <taxon>Mentheae</taxon>
        <taxon>Salviinae</taxon>
        <taxon>Salvia</taxon>
        <taxon>Salvia subgen. Calosphace</taxon>
        <taxon>core Calosphace</taxon>
    </lineage>
</organism>
<evidence type="ECO:0000256" key="4">
    <source>
        <dbReference type="ARBA" id="ARBA00022771"/>
    </source>
</evidence>
<dbReference type="PROSITE" id="PS50089">
    <property type="entry name" value="ZF_RING_2"/>
    <property type="match status" value="1"/>
</dbReference>
<accession>A0A8X8ZQG0</accession>
<evidence type="ECO:0000256" key="2">
    <source>
        <dbReference type="ARBA" id="ARBA00022692"/>
    </source>
</evidence>
<feature type="region of interest" description="Disordered" evidence="9">
    <location>
        <begin position="60"/>
        <end position="79"/>
    </location>
</feature>
<evidence type="ECO:0000256" key="8">
    <source>
        <dbReference type="PROSITE-ProRule" id="PRU00175"/>
    </source>
</evidence>
<keyword evidence="5" id="KW-0862">Zinc</keyword>
<dbReference type="Gene3D" id="3.30.40.10">
    <property type="entry name" value="Zinc/RING finger domain, C3HC4 (zinc finger)"/>
    <property type="match status" value="1"/>
</dbReference>
<dbReference type="SUPFAM" id="SSF57850">
    <property type="entry name" value="RING/U-box"/>
    <property type="match status" value="1"/>
</dbReference>
<proteinExistence type="predicted"/>
<dbReference type="SMART" id="SM00184">
    <property type="entry name" value="RING"/>
    <property type="match status" value="1"/>
</dbReference>
<keyword evidence="3" id="KW-0479">Metal-binding</keyword>
<evidence type="ECO:0000256" key="7">
    <source>
        <dbReference type="ARBA" id="ARBA00023136"/>
    </source>
</evidence>
<keyword evidence="6" id="KW-1133">Transmembrane helix</keyword>
<evidence type="ECO:0000259" key="10">
    <source>
        <dbReference type="PROSITE" id="PS50089"/>
    </source>
</evidence>
<keyword evidence="2" id="KW-0812">Transmembrane</keyword>
<dbReference type="PANTHER" id="PTHR47168:SF1">
    <property type="entry name" value="OS02G0798600 PROTEIN"/>
    <property type="match status" value="1"/>
</dbReference>
<dbReference type="EMBL" id="PNBA02000009">
    <property type="protein sequence ID" value="KAG6413036.1"/>
    <property type="molecule type" value="Genomic_DNA"/>
</dbReference>
<dbReference type="Pfam" id="PF13639">
    <property type="entry name" value="zf-RING_2"/>
    <property type="match status" value="1"/>
</dbReference>
<keyword evidence="7" id="KW-0472">Membrane</keyword>
<comment type="caution">
    <text evidence="11">The sequence shown here is derived from an EMBL/GenBank/DDBJ whole genome shotgun (WGS) entry which is preliminary data.</text>
</comment>
<name>A0A8X8ZQG0_SALSN</name>
<dbReference type="AlphaFoldDB" id="A0A8X8ZQG0"/>
<dbReference type="Proteomes" id="UP000298416">
    <property type="component" value="Unassembled WGS sequence"/>
</dbReference>
<evidence type="ECO:0000256" key="3">
    <source>
        <dbReference type="ARBA" id="ARBA00022723"/>
    </source>
</evidence>
<dbReference type="PANTHER" id="PTHR47168">
    <property type="entry name" value="RING ZINC FINGER DOMAIN SUPERFAMILY PROTEIN-RELATED"/>
    <property type="match status" value="1"/>
</dbReference>
<comment type="subcellular location">
    <subcellularLocation>
        <location evidence="1">Membrane</location>
        <topology evidence="1">Single-pass membrane protein</topology>
    </subcellularLocation>
</comment>
<feature type="region of interest" description="Disordered" evidence="9">
    <location>
        <begin position="1"/>
        <end position="23"/>
    </location>
</feature>
<gene>
    <name evidence="11" type="ORF">SASPL_125734</name>
</gene>
<evidence type="ECO:0000313" key="12">
    <source>
        <dbReference type="Proteomes" id="UP000298416"/>
    </source>
</evidence>
<evidence type="ECO:0000256" key="9">
    <source>
        <dbReference type="SAM" id="MobiDB-lite"/>
    </source>
</evidence>
<evidence type="ECO:0000313" key="11">
    <source>
        <dbReference type="EMBL" id="KAG6413036.1"/>
    </source>
</evidence>
<dbReference type="GO" id="GO:0008270">
    <property type="term" value="F:zinc ion binding"/>
    <property type="evidence" value="ECO:0007669"/>
    <property type="project" value="UniProtKB-KW"/>
</dbReference>
<dbReference type="InterPro" id="IPR013083">
    <property type="entry name" value="Znf_RING/FYVE/PHD"/>
</dbReference>
<evidence type="ECO:0000256" key="1">
    <source>
        <dbReference type="ARBA" id="ARBA00004167"/>
    </source>
</evidence>
<feature type="compositionally biased region" description="Polar residues" evidence="9">
    <location>
        <begin position="1"/>
        <end position="13"/>
    </location>
</feature>
<reference evidence="11" key="2">
    <citation type="submission" date="2020-08" db="EMBL/GenBank/DDBJ databases">
        <title>Plant Genome Project.</title>
        <authorList>
            <person name="Zhang R.-G."/>
        </authorList>
    </citation>
    <scope>NUCLEOTIDE SEQUENCE</scope>
    <source>
        <strain evidence="11">Huo1</strain>
        <tissue evidence="11">Leaf</tissue>
    </source>
</reference>
<dbReference type="FunFam" id="3.30.40.10:FF:000388">
    <property type="entry name" value="Putative RING zinc finger domain superfamily protein"/>
    <property type="match status" value="1"/>
</dbReference>
<feature type="domain" description="RING-type" evidence="10">
    <location>
        <begin position="478"/>
        <end position="520"/>
    </location>
</feature>
<evidence type="ECO:0000256" key="6">
    <source>
        <dbReference type="ARBA" id="ARBA00022989"/>
    </source>
</evidence>
<dbReference type="GO" id="GO:0016020">
    <property type="term" value="C:membrane"/>
    <property type="evidence" value="ECO:0007669"/>
    <property type="project" value="UniProtKB-SubCell"/>
</dbReference>
<dbReference type="InterPro" id="IPR051653">
    <property type="entry name" value="E3_ligase_sorting_rcpt"/>
</dbReference>
<keyword evidence="12" id="KW-1185">Reference proteome</keyword>